<comment type="caution">
    <text evidence="1">The sequence shown here is derived from an EMBL/GenBank/DDBJ whole genome shotgun (WGS) entry which is preliminary data.</text>
</comment>
<accession>A0A6A7ZPF6</accession>
<protein>
    <submittedName>
        <fullName evidence="1">Alpha/beta fold hydrolase</fullName>
    </submittedName>
</protein>
<sequence>MTTTILKLALAVGLLFAAGPGFATEIPVPTQTEWAAAKKTVDLPNGIKLAYSEMGNVEGTPLLLIHGYTDNSRSWSLVAPHLKNHHIYAIDLRGHGKSSAPECCYTYLDFANDAFLFLEAMKIEQADVVGHSLGSLAVQMLAAQHPEKVRKVVLISSTLNTGGGPGTWLWDNIKPLQPPIDPNGKFMTDWYWNPNPVDERFIKPEREESAAVPIHVWKGVLWGTTTGDLGKISSLIKAPVMIFWGDQDQLMNAPQQAKLKAAFPKARFEIFPGAGHNMFWERPEKAAELINSFLSE</sequence>
<dbReference type="EMBL" id="WISP01000104">
    <property type="protein sequence ID" value="MQW04853.1"/>
    <property type="molecule type" value="Genomic_DNA"/>
</dbReference>
<dbReference type="Gene3D" id="3.40.50.1820">
    <property type="entry name" value="alpha/beta hydrolase"/>
    <property type="match status" value="1"/>
</dbReference>
<name>A0A6A7ZPF6_RHIML</name>
<dbReference type="InterPro" id="IPR050266">
    <property type="entry name" value="AB_hydrolase_sf"/>
</dbReference>
<dbReference type="GeneID" id="89572738"/>
<organism evidence="1">
    <name type="scientific">Rhizobium meliloti</name>
    <name type="common">Ensifer meliloti</name>
    <name type="synonym">Sinorhizobium meliloti</name>
    <dbReference type="NCBI Taxonomy" id="382"/>
    <lineage>
        <taxon>Bacteria</taxon>
        <taxon>Pseudomonadati</taxon>
        <taxon>Pseudomonadota</taxon>
        <taxon>Alphaproteobacteria</taxon>
        <taxon>Hyphomicrobiales</taxon>
        <taxon>Rhizobiaceae</taxon>
        <taxon>Sinorhizobium/Ensifer group</taxon>
        <taxon>Sinorhizobium</taxon>
    </lineage>
</organism>
<dbReference type="GO" id="GO:0047372">
    <property type="term" value="F:monoacylglycerol lipase activity"/>
    <property type="evidence" value="ECO:0007669"/>
    <property type="project" value="TreeGrafter"/>
</dbReference>
<dbReference type="GO" id="GO:0016020">
    <property type="term" value="C:membrane"/>
    <property type="evidence" value="ECO:0007669"/>
    <property type="project" value="TreeGrafter"/>
</dbReference>
<dbReference type="InterPro" id="IPR000073">
    <property type="entry name" value="AB_hydrolase_1"/>
</dbReference>
<proteinExistence type="predicted"/>
<dbReference type="PRINTS" id="PR00111">
    <property type="entry name" value="ABHYDROLASE"/>
</dbReference>
<dbReference type="PANTHER" id="PTHR43798:SF33">
    <property type="entry name" value="HYDROLASE, PUTATIVE (AFU_ORTHOLOGUE AFUA_2G14860)-RELATED"/>
    <property type="match status" value="1"/>
</dbReference>
<evidence type="ECO:0000313" key="1">
    <source>
        <dbReference type="EMBL" id="MQW04853.1"/>
    </source>
</evidence>
<dbReference type="PANTHER" id="PTHR43798">
    <property type="entry name" value="MONOACYLGLYCEROL LIPASE"/>
    <property type="match status" value="1"/>
</dbReference>
<dbReference type="GO" id="GO:0046464">
    <property type="term" value="P:acylglycerol catabolic process"/>
    <property type="evidence" value="ECO:0007669"/>
    <property type="project" value="TreeGrafter"/>
</dbReference>
<reference evidence="1" key="1">
    <citation type="journal article" date="2013" name="Genome Biol.">
        <title>Comparative genomics of the core and accessory genomes of 48 Sinorhizobium strains comprising five genospecies.</title>
        <authorList>
            <person name="Sugawara M."/>
            <person name="Epstein B."/>
            <person name="Badgley B.D."/>
            <person name="Unno T."/>
            <person name="Xu L."/>
            <person name="Reese J."/>
            <person name="Gyaneshwar P."/>
            <person name="Denny R."/>
            <person name="Mudge J."/>
            <person name="Bharti A.K."/>
            <person name="Farmer A.D."/>
            <person name="May G.D."/>
            <person name="Woodward J.E."/>
            <person name="Medigue C."/>
            <person name="Vallenet D."/>
            <person name="Lajus A."/>
            <person name="Rouy Z."/>
            <person name="Martinez-Vaz B."/>
            <person name="Tiffin P."/>
            <person name="Young N.D."/>
            <person name="Sadowsky M.J."/>
        </authorList>
    </citation>
    <scope>NUCLEOTIDE SEQUENCE</scope>
    <source>
        <strain evidence="1">M30</strain>
    </source>
</reference>
<dbReference type="SUPFAM" id="SSF53474">
    <property type="entry name" value="alpha/beta-Hydrolases"/>
    <property type="match status" value="1"/>
</dbReference>
<dbReference type="Pfam" id="PF12697">
    <property type="entry name" value="Abhydrolase_6"/>
    <property type="match status" value="1"/>
</dbReference>
<gene>
    <name evidence="1" type="ORF">GHK45_14020</name>
</gene>
<keyword evidence="1" id="KW-0378">Hydrolase</keyword>
<dbReference type="RefSeq" id="WP_017265245.1">
    <property type="nucleotide sequence ID" value="NZ_CP019585.1"/>
</dbReference>
<dbReference type="AlphaFoldDB" id="A0A6A7ZPF6"/>
<dbReference type="InterPro" id="IPR029058">
    <property type="entry name" value="AB_hydrolase_fold"/>
</dbReference>